<dbReference type="Proteomes" id="UP000198287">
    <property type="component" value="Unassembled WGS sequence"/>
</dbReference>
<name>A0A226D7B1_FOLCA</name>
<proteinExistence type="predicted"/>
<reference evidence="2 3" key="1">
    <citation type="submission" date="2015-12" db="EMBL/GenBank/DDBJ databases">
        <title>The genome of Folsomia candida.</title>
        <authorList>
            <person name="Faddeeva A."/>
            <person name="Derks M.F."/>
            <person name="Anvar Y."/>
            <person name="Smit S."/>
            <person name="Van Straalen N."/>
            <person name="Roelofs D."/>
        </authorList>
    </citation>
    <scope>NUCLEOTIDE SEQUENCE [LARGE SCALE GENOMIC DNA]</scope>
    <source>
        <strain evidence="2 3">VU population</strain>
        <tissue evidence="2">Whole body</tissue>
    </source>
</reference>
<gene>
    <name evidence="2" type="ORF">Fcan01_24212</name>
</gene>
<dbReference type="EMBL" id="LNIX01000031">
    <property type="protein sequence ID" value="OXA41000.1"/>
    <property type="molecule type" value="Genomic_DNA"/>
</dbReference>
<protein>
    <submittedName>
        <fullName evidence="2">Uncharacterized protein</fullName>
    </submittedName>
</protein>
<keyword evidence="3" id="KW-1185">Reference proteome</keyword>
<keyword evidence="1" id="KW-0812">Transmembrane</keyword>
<evidence type="ECO:0000313" key="2">
    <source>
        <dbReference type="EMBL" id="OXA41000.1"/>
    </source>
</evidence>
<comment type="caution">
    <text evidence="2">The sequence shown here is derived from an EMBL/GenBank/DDBJ whole genome shotgun (WGS) entry which is preliminary data.</text>
</comment>
<organism evidence="2 3">
    <name type="scientific">Folsomia candida</name>
    <name type="common">Springtail</name>
    <dbReference type="NCBI Taxonomy" id="158441"/>
    <lineage>
        <taxon>Eukaryota</taxon>
        <taxon>Metazoa</taxon>
        <taxon>Ecdysozoa</taxon>
        <taxon>Arthropoda</taxon>
        <taxon>Hexapoda</taxon>
        <taxon>Collembola</taxon>
        <taxon>Entomobryomorpha</taxon>
        <taxon>Isotomoidea</taxon>
        <taxon>Isotomidae</taxon>
        <taxon>Proisotominae</taxon>
        <taxon>Folsomia</taxon>
    </lineage>
</organism>
<feature type="transmembrane region" description="Helical" evidence="1">
    <location>
        <begin position="121"/>
        <end position="142"/>
    </location>
</feature>
<evidence type="ECO:0000256" key="1">
    <source>
        <dbReference type="SAM" id="Phobius"/>
    </source>
</evidence>
<evidence type="ECO:0000313" key="3">
    <source>
        <dbReference type="Proteomes" id="UP000198287"/>
    </source>
</evidence>
<dbReference type="AlphaFoldDB" id="A0A226D7B1"/>
<keyword evidence="1" id="KW-0472">Membrane</keyword>
<keyword evidence="1" id="KW-1133">Transmembrane helix</keyword>
<sequence length="230" mass="26946">MVWLNWANETDYIRKHSPKNVALLSRNLDVFSSLLQLQQQVLKGVYKCFATKNVALNEGRFAVLTNILRFEIAQSIKMLDQGGFQSVWDREIRHFLKLKAMKWPEMKAPSDYISMNTLWPFFKIVGIALMFVFIIGILEVVWPGGKMWTLFKLRLRDTLTVGNFDQLDHSLEGDVPRERFSRDHYSRIYDDSDETMPSRGGMYFRKNCAYGCCGHDRFGKCNKCCYTRPW</sequence>
<accession>A0A226D7B1</accession>